<dbReference type="Pfam" id="PF00557">
    <property type="entry name" value="Peptidase_M24"/>
    <property type="match status" value="1"/>
</dbReference>
<dbReference type="AlphaFoldDB" id="A0ABD5NPM8"/>
<organism evidence="3 4">
    <name type="scientific">Halovivax cerinus</name>
    <dbReference type="NCBI Taxonomy" id="1487865"/>
    <lineage>
        <taxon>Archaea</taxon>
        <taxon>Methanobacteriati</taxon>
        <taxon>Methanobacteriota</taxon>
        <taxon>Stenosarchaea group</taxon>
        <taxon>Halobacteria</taxon>
        <taxon>Halobacteriales</taxon>
        <taxon>Natrialbaceae</taxon>
        <taxon>Halovivax</taxon>
    </lineage>
</organism>
<dbReference type="Gene3D" id="3.90.230.10">
    <property type="entry name" value="Creatinase/methionine aminopeptidase superfamily"/>
    <property type="match status" value="1"/>
</dbReference>
<name>A0ABD5NPM8_9EURY</name>
<feature type="domain" description="Peptidase M24" evidence="2">
    <location>
        <begin position="215"/>
        <end position="350"/>
    </location>
</feature>
<dbReference type="InterPro" id="IPR000994">
    <property type="entry name" value="Pept_M24"/>
</dbReference>
<dbReference type="PANTHER" id="PTHR46112:SF2">
    <property type="entry name" value="XAA-PRO AMINOPEPTIDASE P-RELATED"/>
    <property type="match status" value="1"/>
</dbReference>
<gene>
    <name evidence="3" type="ORF">ACFOUR_11525</name>
</gene>
<dbReference type="EMBL" id="JBHSAQ010000010">
    <property type="protein sequence ID" value="MFC3958993.1"/>
    <property type="molecule type" value="Genomic_DNA"/>
</dbReference>
<feature type="compositionally biased region" description="Basic and acidic residues" evidence="1">
    <location>
        <begin position="81"/>
        <end position="91"/>
    </location>
</feature>
<evidence type="ECO:0000313" key="3">
    <source>
        <dbReference type="EMBL" id="MFC3958993.1"/>
    </source>
</evidence>
<dbReference type="InterPro" id="IPR036005">
    <property type="entry name" value="Creatinase/aminopeptidase-like"/>
</dbReference>
<keyword evidence="4" id="KW-1185">Reference proteome</keyword>
<evidence type="ECO:0000259" key="2">
    <source>
        <dbReference type="Pfam" id="PF00557"/>
    </source>
</evidence>
<dbReference type="RefSeq" id="WP_256533610.1">
    <property type="nucleotide sequence ID" value="NZ_CP101824.1"/>
</dbReference>
<dbReference type="InterPro" id="IPR050659">
    <property type="entry name" value="Peptidase_M24B"/>
</dbReference>
<evidence type="ECO:0000313" key="4">
    <source>
        <dbReference type="Proteomes" id="UP001595846"/>
    </source>
</evidence>
<feature type="region of interest" description="Disordered" evidence="1">
    <location>
        <begin position="81"/>
        <end position="106"/>
    </location>
</feature>
<proteinExistence type="predicted"/>
<dbReference type="GeneID" id="73902741"/>
<dbReference type="SUPFAM" id="SSF55920">
    <property type="entry name" value="Creatinase/aminopeptidase"/>
    <property type="match status" value="1"/>
</dbReference>
<sequence>MTTRLNAIRSALADREAVALVHAGPRTNPNVRYLLAGSDDVSAVEPAAVDTGPLTGREHDHVAVAVCADDVLVAAHGEGDHPASRLADRLATRSPADGPTPDDTRVLAPASIPHDAALYVERAGFDLASTDVIDRARGRKDAPERRRIEAAQRAAGAGLRRGGVVLAEATRGDDGLRYDGAVLSHDRLRRAIDAGIVEAGGEPTGATRVIGTGDADAAIRPGEPLVVRLAPSSPEGYRGYLARTLVPGTDGGWERRAHVAAESALRSAKTMLAAETATVRAVERELVAEAGSFGFERAATGTVAGVGLTVGERPVRGGHELGVGRVVALDVGVASPDGGAVVLGDLLAVRDDRVEWLERPPRTLEPSSLVP</sequence>
<dbReference type="PANTHER" id="PTHR46112">
    <property type="entry name" value="AMINOPEPTIDASE"/>
    <property type="match status" value="1"/>
</dbReference>
<evidence type="ECO:0000256" key="1">
    <source>
        <dbReference type="SAM" id="MobiDB-lite"/>
    </source>
</evidence>
<protein>
    <submittedName>
        <fullName evidence="3">M24 family metallopeptidase</fullName>
    </submittedName>
</protein>
<comment type="caution">
    <text evidence="3">The sequence shown here is derived from an EMBL/GenBank/DDBJ whole genome shotgun (WGS) entry which is preliminary data.</text>
</comment>
<reference evidence="3 4" key="1">
    <citation type="journal article" date="2019" name="Int. J. Syst. Evol. Microbiol.">
        <title>The Global Catalogue of Microorganisms (GCM) 10K type strain sequencing project: providing services to taxonomists for standard genome sequencing and annotation.</title>
        <authorList>
            <consortium name="The Broad Institute Genomics Platform"/>
            <consortium name="The Broad Institute Genome Sequencing Center for Infectious Disease"/>
            <person name="Wu L."/>
            <person name="Ma J."/>
        </authorList>
    </citation>
    <scope>NUCLEOTIDE SEQUENCE [LARGE SCALE GENOMIC DNA]</scope>
    <source>
        <strain evidence="3 4">IBRC-M 10256</strain>
    </source>
</reference>
<dbReference type="Proteomes" id="UP001595846">
    <property type="component" value="Unassembled WGS sequence"/>
</dbReference>
<accession>A0ABD5NPM8</accession>